<gene>
    <name evidence="1" type="ORF">KC01_LOCUS39260</name>
</gene>
<dbReference type="InterPro" id="IPR027801">
    <property type="entry name" value="CENP-P"/>
</dbReference>
<keyword evidence="2" id="KW-1185">Reference proteome</keyword>
<reference evidence="1 2" key="1">
    <citation type="submission" date="2024-04" db="EMBL/GenBank/DDBJ databases">
        <authorList>
            <person name="Waldvogel A.-M."/>
            <person name="Schoenle A."/>
        </authorList>
    </citation>
    <scope>NUCLEOTIDE SEQUENCE [LARGE SCALE GENOMIC DNA]</scope>
</reference>
<sequence>MSLHHPQLPGCELLVLWSVLVDSDGRVNPQVQLLPKVPDNALQMFHSSPVAGAAEAFLSLQRILGVECALEAVVTAMSE</sequence>
<dbReference type="PANTHER" id="PTHR28577">
    <property type="entry name" value="CENTROMERE PROTEIN P"/>
    <property type="match status" value="1"/>
</dbReference>
<dbReference type="AlphaFoldDB" id="A0AAV2MHX1"/>
<evidence type="ECO:0008006" key="3">
    <source>
        <dbReference type="Google" id="ProtNLM"/>
    </source>
</evidence>
<proteinExistence type="predicted"/>
<dbReference type="Proteomes" id="UP001497482">
    <property type="component" value="Chromosome 8"/>
</dbReference>
<organism evidence="1 2">
    <name type="scientific">Knipowitschia caucasica</name>
    <name type="common">Caucasian dwarf goby</name>
    <name type="synonym">Pomatoschistus caucasicus</name>
    <dbReference type="NCBI Taxonomy" id="637954"/>
    <lineage>
        <taxon>Eukaryota</taxon>
        <taxon>Metazoa</taxon>
        <taxon>Chordata</taxon>
        <taxon>Craniata</taxon>
        <taxon>Vertebrata</taxon>
        <taxon>Euteleostomi</taxon>
        <taxon>Actinopterygii</taxon>
        <taxon>Neopterygii</taxon>
        <taxon>Teleostei</taxon>
        <taxon>Neoteleostei</taxon>
        <taxon>Acanthomorphata</taxon>
        <taxon>Gobiaria</taxon>
        <taxon>Gobiiformes</taxon>
        <taxon>Gobioidei</taxon>
        <taxon>Gobiidae</taxon>
        <taxon>Gobiinae</taxon>
        <taxon>Knipowitschia</taxon>
    </lineage>
</organism>
<name>A0AAV2MHX1_KNICA</name>
<accession>A0AAV2MHX1</accession>
<dbReference type="PANTHER" id="PTHR28577:SF1">
    <property type="entry name" value="CENTROMERE PROTEIN P"/>
    <property type="match status" value="1"/>
</dbReference>
<dbReference type="GO" id="GO:0005634">
    <property type="term" value="C:nucleus"/>
    <property type="evidence" value="ECO:0007669"/>
    <property type="project" value="TreeGrafter"/>
</dbReference>
<evidence type="ECO:0000313" key="2">
    <source>
        <dbReference type="Proteomes" id="UP001497482"/>
    </source>
</evidence>
<evidence type="ECO:0000313" key="1">
    <source>
        <dbReference type="EMBL" id="CAL1612990.1"/>
    </source>
</evidence>
<dbReference type="GO" id="GO:0034080">
    <property type="term" value="P:CENP-A containing chromatin assembly"/>
    <property type="evidence" value="ECO:0007669"/>
    <property type="project" value="InterPro"/>
</dbReference>
<dbReference type="EMBL" id="OZ035830">
    <property type="protein sequence ID" value="CAL1612990.1"/>
    <property type="molecule type" value="Genomic_DNA"/>
</dbReference>
<dbReference type="GO" id="GO:0000775">
    <property type="term" value="C:chromosome, centromeric region"/>
    <property type="evidence" value="ECO:0007669"/>
    <property type="project" value="InterPro"/>
</dbReference>
<dbReference type="Pfam" id="PF13096">
    <property type="entry name" value="CENP-P"/>
    <property type="match status" value="1"/>
</dbReference>
<protein>
    <recommendedName>
        <fullName evidence="3">Centromere protein P</fullName>
    </recommendedName>
</protein>